<dbReference type="RefSeq" id="WP_218282627.1">
    <property type="nucleotide sequence ID" value="NZ_CP078093.1"/>
</dbReference>
<keyword evidence="4" id="KW-1003">Cell membrane</keyword>
<keyword evidence="3" id="KW-0813">Transport</keyword>
<evidence type="ECO:0000256" key="2">
    <source>
        <dbReference type="ARBA" id="ARBA00006742"/>
    </source>
</evidence>
<reference evidence="11" key="1">
    <citation type="submission" date="2021-07" db="EMBL/GenBank/DDBJ databases">
        <title>Complete genome sequence of Crassaminicella sp. 143-21, isolated from a deep-sea hydrothermal vent.</title>
        <authorList>
            <person name="Li X."/>
        </authorList>
    </citation>
    <scope>NUCLEOTIDE SEQUENCE</scope>
    <source>
        <strain evidence="11">143-21</strain>
    </source>
</reference>
<dbReference type="EMBL" id="CP078093">
    <property type="protein sequence ID" value="QXM05930.1"/>
    <property type="molecule type" value="Genomic_DNA"/>
</dbReference>
<sequence length="94" mass="10687">MNMNQLASPIFMTVIFIAIFYFLIIRPQKKREKQIKEMRDSLKVGDQISTIGGIFGKISKVKEDMITIEVGADKTKLQIARWAVGNVIKSDNVK</sequence>
<organism evidence="11 12">
    <name type="scientific">Crassaminicella indica</name>
    <dbReference type="NCBI Taxonomy" id="2855394"/>
    <lineage>
        <taxon>Bacteria</taxon>
        <taxon>Bacillati</taxon>
        <taxon>Bacillota</taxon>
        <taxon>Clostridia</taxon>
        <taxon>Eubacteriales</taxon>
        <taxon>Clostridiaceae</taxon>
        <taxon>Crassaminicella</taxon>
    </lineage>
</organism>
<evidence type="ECO:0000256" key="1">
    <source>
        <dbReference type="ARBA" id="ARBA00004162"/>
    </source>
</evidence>
<protein>
    <submittedName>
        <fullName evidence="11">Preprotein translocase subunit YajC</fullName>
    </submittedName>
</protein>
<name>A0ABX8RDE4_9CLOT</name>
<dbReference type="PANTHER" id="PTHR33909">
    <property type="entry name" value="SEC TRANSLOCON ACCESSORY COMPLEX SUBUNIT YAJC"/>
    <property type="match status" value="1"/>
</dbReference>
<evidence type="ECO:0000256" key="7">
    <source>
        <dbReference type="ARBA" id="ARBA00022989"/>
    </source>
</evidence>
<dbReference type="InterPro" id="IPR003849">
    <property type="entry name" value="Preprotein_translocase_YajC"/>
</dbReference>
<evidence type="ECO:0000256" key="6">
    <source>
        <dbReference type="ARBA" id="ARBA00022927"/>
    </source>
</evidence>
<dbReference type="Pfam" id="PF02699">
    <property type="entry name" value="YajC"/>
    <property type="match status" value="1"/>
</dbReference>
<keyword evidence="7 10" id="KW-1133">Transmembrane helix</keyword>
<dbReference type="Proteomes" id="UP000886818">
    <property type="component" value="Chromosome"/>
</dbReference>
<evidence type="ECO:0000256" key="3">
    <source>
        <dbReference type="ARBA" id="ARBA00022448"/>
    </source>
</evidence>
<keyword evidence="9 10" id="KW-0472">Membrane</keyword>
<evidence type="ECO:0000256" key="9">
    <source>
        <dbReference type="ARBA" id="ARBA00023136"/>
    </source>
</evidence>
<dbReference type="PANTHER" id="PTHR33909:SF1">
    <property type="entry name" value="SEC TRANSLOCON ACCESSORY COMPLEX SUBUNIT YAJC"/>
    <property type="match status" value="1"/>
</dbReference>
<evidence type="ECO:0000313" key="12">
    <source>
        <dbReference type="Proteomes" id="UP000886818"/>
    </source>
</evidence>
<gene>
    <name evidence="11" type="primary">yajC</name>
    <name evidence="11" type="ORF">KVH43_11290</name>
</gene>
<feature type="transmembrane region" description="Helical" evidence="10">
    <location>
        <begin position="6"/>
        <end position="25"/>
    </location>
</feature>
<evidence type="ECO:0000313" key="11">
    <source>
        <dbReference type="EMBL" id="QXM05930.1"/>
    </source>
</evidence>
<keyword evidence="12" id="KW-1185">Reference proteome</keyword>
<accession>A0ABX8RDE4</accession>
<evidence type="ECO:0000256" key="8">
    <source>
        <dbReference type="ARBA" id="ARBA00023010"/>
    </source>
</evidence>
<keyword evidence="8" id="KW-0811">Translocation</keyword>
<evidence type="ECO:0000256" key="4">
    <source>
        <dbReference type="ARBA" id="ARBA00022475"/>
    </source>
</evidence>
<keyword evidence="5 10" id="KW-0812">Transmembrane</keyword>
<dbReference type="NCBIfam" id="TIGR00739">
    <property type="entry name" value="yajC"/>
    <property type="match status" value="1"/>
</dbReference>
<dbReference type="SMART" id="SM01323">
    <property type="entry name" value="YajC"/>
    <property type="match status" value="1"/>
</dbReference>
<comment type="subcellular location">
    <subcellularLocation>
        <location evidence="1">Cell membrane</location>
        <topology evidence="1">Single-pass membrane protein</topology>
    </subcellularLocation>
</comment>
<evidence type="ECO:0000256" key="10">
    <source>
        <dbReference type="SAM" id="Phobius"/>
    </source>
</evidence>
<proteinExistence type="inferred from homology"/>
<evidence type="ECO:0000256" key="5">
    <source>
        <dbReference type="ARBA" id="ARBA00022692"/>
    </source>
</evidence>
<keyword evidence="6" id="KW-0653">Protein transport</keyword>
<comment type="similarity">
    <text evidence="2">Belongs to the YajC family.</text>
</comment>